<dbReference type="SUPFAM" id="SSF56024">
    <property type="entry name" value="Phospholipase D/nuclease"/>
    <property type="match status" value="1"/>
</dbReference>
<accession>A0ABZ2M719</accession>
<keyword evidence="2" id="KW-1185">Reference proteome</keyword>
<dbReference type="NCBIfam" id="NF040700">
    <property type="entry name" value="VPA1262_N_dom"/>
    <property type="match status" value="1"/>
</dbReference>
<reference evidence="1 2" key="1">
    <citation type="submission" date="2021-12" db="EMBL/GenBank/DDBJ databases">
        <title>Discovery of the Pendulisporaceae a myxobacterial family with distinct sporulation behavior and unique specialized metabolism.</title>
        <authorList>
            <person name="Garcia R."/>
            <person name="Popoff A."/>
            <person name="Bader C.D."/>
            <person name="Loehr J."/>
            <person name="Walesch S."/>
            <person name="Walt C."/>
            <person name="Boldt J."/>
            <person name="Bunk B."/>
            <person name="Haeckl F.J.F.P.J."/>
            <person name="Gunesch A.P."/>
            <person name="Birkelbach J."/>
            <person name="Nuebel U."/>
            <person name="Pietschmann T."/>
            <person name="Bach T."/>
            <person name="Mueller R."/>
        </authorList>
    </citation>
    <scope>NUCLEOTIDE SEQUENCE [LARGE SCALE GENOMIC DNA]</scope>
    <source>
        <strain evidence="1 2">MSr11954</strain>
    </source>
</reference>
<evidence type="ECO:0000313" key="2">
    <source>
        <dbReference type="Proteomes" id="UP001370348"/>
    </source>
</evidence>
<dbReference type="Proteomes" id="UP001370348">
    <property type="component" value="Chromosome"/>
</dbReference>
<organism evidence="1 2">
    <name type="scientific">Pendulispora albinea</name>
    <dbReference type="NCBI Taxonomy" id="2741071"/>
    <lineage>
        <taxon>Bacteria</taxon>
        <taxon>Pseudomonadati</taxon>
        <taxon>Myxococcota</taxon>
        <taxon>Myxococcia</taxon>
        <taxon>Myxococcales</taxon>
        <taxon>Sorangiineae</taxon>
        <taxon>Pendulisporaceae</taxon>
        <taxon>Pendulispora</taxon>
    </lineage>
</organism>
<dbReference type="EMBL" id="CP089984">
    <property type="protein sequence ID" value="WXB18302.1"/>
    <property type="molecule type" value="Genomic_DNA"/>
</dbReference>
<sequence>MIAPNPVFRSLRLHHERDEQGQSSLVAVITPRSGQTLAGLHLIIEEERTSGLGVFTSVPLNDAVTRIPLPTAPGSIRERVADPVRGVLWDAGLFAVYELGFSLSANLSSTVRTVAAARPDEEGYSVALVGDLRNETRVEGRAPLPAATVLHQASVDRARRQYGAERQRWFRNQSADGISALRELIGKVENELLVCDPYFGGDDVQRLVLAIAKPDARVRILASAMHLHRERDNGTTEGQYLDERLVEAMRAPPMNPTEVRVMTGAKAAIHDRFLWLGDRLWMLGSSVNRFGGRGTLMVVVPDHEPVMQDLERVWMESPTLAQWLADHPPKRPVIIAGLDK</sequence>
<protein>
    <submittedName>
        <fullName evidence="1">Uncharacterized protein</fullName>
    </submittedName>
</protein>
<name>A0ABZ2M719_9BACT</name>
<gene>
    <name evidence="1" type="ORF">LZC94_13695</name>
</gene>
<proteinExistence type="predicted"/>
<evidence type="ECO:0000313" key="1">
    <source>
        <dbReference type="EMBL" id="WXB18302.1"/>
    </source>
</evidence>